<dbReference type="SUPFAM" id="SSF51120">
    <property type="entry name" value="beta-Roll"/>
    <property type="match status" value="2"/>
</dbReference>
<dbReference type="SMART" id="SM00235">
    <property type="entry name" value="ZnMc"/>
    <property type="match status" value="1"/>
</dbReference>
<evidence type="ECO:0000256" key="3">
    <source>
        <dbReference type="ARBA" id="ARBA00009490"/>
    </source>
</evidence>
<dbReference type="Gene3D" id="3.40.390.10">
    <property type="entry name" value="Collagenase (Catalytic Domain)"/>
    <property type="match status" value="1"/>
</dbReference>
<dbReference type="InterPro" id="IPR013858">
    <property type="entry name" value="Peptidase_M10B_C"/>
</dbReference>
<evidence type="ECO:0000313" key="11">
    <source>
        <dbReference type="EMBL" id="NML15004.1"/>
    </source>
</evidence>
<keyword evidence="4" id="KW-0964">Secreted</keyword>
<dbReference type="Pfam" id="PF08548">
    <property type="entry name" value="Peptidase_M10_C"/>
    <property type="match status" value="1"/>
</dbReference>
<comment type="similarity">
    <text evidence="3">Belongs to the peptidase M10B family.</text>
</comment>
<evidence type="ECO:0000256" key="1">
    <source>
        <dbReference type="ARBA" id="ARBA00001913"/>
    </source>
</evidence>
<sequence>MPTPWSWSATSLSPFSSRSDVNSLIDGLRWASTTISYSFPGLSAVWSTDPRTGYGPRTDTSQEPWSPGYDLLTSGDRAAVRTALATWANVSGLRFAETADTATSVGDLRLAYASLGDAQAWAYLPDNAAHAGDVWFNTDGTSHEVEWTPGSYEYETVLHEIGHALGLKHPFEAGSRNGTILNPAQDTRSLTLMSYSAQPGHAETWFSFEPTTPMLLDIAAIQTLYGVNRQFNATNTTYAFSGTSTYHRTIWDGGGTDTLRYDSAGGGLIDLREGQASRLGVAVNIESEAGVLVRGVKNVWIAYGAVIENAQGGGGSDDITGNDVANRLDGGGGNDVVRANAGNDTLLGGFGNDTLDGGSGNDSLDGGAGSDTLLGGLGNDLLVGGAGRDALGGGAGSDVFDFNALGDSGISAATWDLITDFSAAQLDHIDLRDLDANALLAGVQHFSALLAANAAFTAPGQLRFTSGVLYANVDGDRDAEFALQLTGVSSLKLGDLWLA</sequence>
<dbReference type="InterPro" id="IPR001818">
    <property type="entry name" value="Pept_M10_metallopeptidase"/>
</dbReference>
<dbReference type="GO" id="GO:0004222">
    <property type="term" value="F:metalloendopeptidase activity"/>
    <property type="evidence" value="ECO:0007669"/>
    <property type="project" value="InterPro"/>
</dbReference>
<dbReference type="AlphaFoldDB" id="A0A848F5Y8"/>
<dbReference type="SUPFAM" id="SSF55486">
    <property type="entry name" value="Metalloproteases ('zincins'), catalytic domain"/>
    <property type="match status" value="1"/>
</dbReference>
<dbReference type="InterPro" id="IPR006026">
    <property type="entry name" value="Peptidase_Metallo"/>
</dbReference>
<evidence type="ECO:0000313" key="12">
    <source>
        <dbReference type="Proteomes" id="UP000574067"/>
    </source>
</evidence>
<keyword evidence="7" id="KW-0677">Repeat</keyword>
<organism evidence="11 12">
    <name type="scientific">Azohydromonas caseinilytica</name>
    <dbReference type="NCBI Taxonomy" id="2728836"/>
    <lineage>
        <taxon>Bacteria</taxon>
        <taxon>Pseudomonadati</taxon>
        <taxon>Pseudomonadota</taxon>
        <taxon>Betaproteobacteria</taxon>
        <taxon>Burkholderiales</taxon>
        <taxon>Sphaerotilaceae</taxon>
        <taxon>Azohydromonas</taxon>
    </lineage>
</organism>
<dbReference type="PROSITE" id="PS00330">
    <property type="entry name" value="HEMOLYSIN_CALCIUM"/>
    <property type="match status" value="4"/>
</dbReference>
<gene>
    <name evidence="11" type="ORF">HHL10_08445</name>
</gene>
<reference evidence="11 12" key="1">
    <citation type="submission" date="2020-04" db="EMBL/GenBank/DDBJ databases">
        <title>Azohydromonas sp. isolated from soil.</title>
        <authorList>
            <person name="Dahal R.H."/>
        </authorList>
    </citation>
    <scope>NUCLEOTIDE SEQUENCE [LARGE SCALE GENOMIC DNA]</scope>
    <source>
        <strain evidence="11 12">G-1-1-14</strain>
    </source>
</reference>
<dbReference type="InterPro" id="IPR050557">
    <property type="entry name" value="RTX_toxin/Mannuronan_C5-epim"/>
</dbReference>
<keyword evidence="6" id="KW-0479">Metal-binding</keyword>
<evidence type="ECO:0000259" key="10">
    <source>
        <dbReference type="SMART" id="SM00235"/>
    </source>
</evidence>
<dbReference type="InterPro" id="IPR018511">
    <property type="entry name" value="Hemolysin-typ_Ca-bd_CS"/>
</dbReference>
<proteinExistence type="inferred from homology"/>
<dbReference type="RefSeq" id="WP_169159904.1">
    <property type="nucleotide sequence ID" value="NZ_JABBFW010000004.1"/>
</dbReference>
<accession>A0A848F5Y8</accession>
<dbReference type="InterPro" id="IPR024079">
    <property type="entry name" value="MetalloPept_cat_dom_sf"/>
</dbReference>
<feature type="domain" description="Peptidase metallopeptidase" evidence="10">
    <location>
        <begin position="26"/>
        <end position="210"/>
    </location>
</feature>
<keyword evidence="5 11" id="KW-0645">Protease</keyword>
<keyword evidence="11" id="KW-0482">Metalloprotease</keyword>
<protein>
    <submittedName>
        <fullName evidence="11">Matrixin family metalloprotease</fullName>
    </submittedName>
</protein>
<dbReference type="Gene3D" id="2.150.10.10">
    <property type="entry name" value="Serralysin-like metalloprotease, C-terminal"/>
    <property type="match status" value="2"/>
</dbReference>
<keyword evidence="12" id="KW-1185">Reference proteome</keyword>
<comment type="subcellular location">
    <subcellularLocation>
        <location evidence="2">Secreted</location>
    </subcellularLocation>
</comment>
<comment type="cofactor">
    <cofactor evidence="1">
        <name>Ca(2+)</name>
        <dbReference type="ChEBI" id="CHEBI:29108"/>
    </cofactor>
</comment>
<dbReference type="InterPro" id="IPR001343">
    <property type="entry name" value="Hemolysn_Ca-bd"/>
</dbReference>
<keyword evidence="8" id="KW-0378">Hydrolase</keyword>
<dbReference type="GO" id="GO:0006508">
    <property type="term" value="P:proteolysis"/>
    <property type="evidence" value="ECO:0007669"/>
    <property type="project" value="UniProtKB-KW"/>
</dbReference>
<dbReference type="PANTHER" id="PTHR38340:SF1">
    <property type="entry name" value="S-LAYER PROTEIN"/>
    <property type="match status" value="1"/>
</dbReference>
<dbReference type="Proteomes" id="UP000574067">
    <property type="component" value="Unassembled WGS sequence"/>
</dbReference>
<evidence type="ECO:0000256" key="7">
    <source>
        <dbReference type="ARBA" id="ARBA00022737"/>
    </source>
</evidence>
<dbReference type="InterPro" id="IPR034033">
    <property type="entry name" value="Serralysin-like"/>
</dbReference>
<dbReference type="GO" id="GO:0031012">
    <property type="term" value="C:extracellular matrix"/>
    <property type="evidence" value="ECO:0007669"/>
    <property type="project" value="InterPro"/>
</dbReference>
<evidence type="ECO:0000256" key="6">
    <source>
        <dbReference type="ARBA" id="ARBA00022723"/>
    </source>
</evidence>
<dbReference type="EMBL" id="JABBFW010000004">
    <property type="protein sequence ID" value="NML15004.1"/>
    <property type="molecule type" value="Genomic_DNA"/>
</dbReference>
<dbReference type="InterPro" id="IPR011049">
    <property type="entry name" value="Serralysin-like_metalloprot_C"/>
</dbReference>
<dbReference type="Pfam" id="PF00353">
    <property type="entry name" value="HemolysinCabind"/>
    <property type="match status" value="1"/>
</dbReference>
<dbReference type="PRINTS" id="PR00313">
    <property type="entry name" value="CABNDNGRPT"/>
</dbReference>
<keyword evidence="9" id="KW-0862">Zinc</keyword>
<dbReference type="GO" id="GO:0005615">
    <property type="term" value="C:extracellular space"/>
    <property type="evidence" value="ECO:0007669"/>
    <property type="project" value="InterPro"/>
</dbReference>
<evidence type="ECO:0000256" key="5">
    <source>
        <dbReference type="ARBA" id="ARBA00022670"/>
    </source>
</evidence>
<dbReference type="Pfam" id="PF00413">
    <property type="entry name" value="Peptidase_M10"/>
    <property type="match status" value="1"/>
</dbReference>
<dbReference type="CDD" id="cd04277">
    <property type="entry name" value="ZnMc_serralysin_like"/>
    <property type="match status" value="1"/>
</dbReference>
<dbReference type="GO" id="GO:0008270">
    <property type="term" value="F:zinc ion binding"/>
    <property type="evidence" value="ECO:0007669"/>
    <property type="project" value="InterPro"/>
</dbReference>
<dbReference type="PANTHER" id="PTHR38340">
    <property type="entry name" value="S-LAYER PROTEIN"/>
    <property type="match status" value="1"/>
</dbReference>
<evidence type="ECO:0000256" key="2">
    <source>
        <dbReference type="ARBA" id="ARBA00004613"/>
    </source>
</evidence>
<dbReference type="GO" id="GO:0005509">
    <property type="term" value="F:calcium ion binding"/>
    <property type="evidence" value="ECO:0007669"/>
    <property type="project" value="InterPro"/>
</dbReference>
<comment type="caution">
    <text evidence="11">The sequence shown here is derived from an EMBL/GenBank/DDBJ whole genome shotgun (WGS) entry which is preliminary data.</text>
</comment>
<evidence type="ECO:0000256" key="4">
    <source>
        <dbReference type="ARBA" id="ARBA00022525"/>
    </source>
</evidence>
<evidence type="ECO:0000256" key="9">
    <source>
        <dbReference type="ARBA" id="ARBA00022833"/>
    </source>
</evidence>
<evidence type="ECO:0000256" key="8">
    <source>
        <dbReference type="ARBA" id="ARBA00022801"/>
    </source>
</evidence>
<name>A0A848F5Y8_9BURK</name>